<proteinExistence type="predicted"/>
<dbReference type="PANTHER" id="PTHR42685">
    <property type="entry name" value="GERANYLGERANYL DIPHOSPHATE REDUCTASE"/>
    <property type="match status" value="1"/>
</dbReference>
<comment type="caution">
    <text evidence="1">The sequence shown here is derived from an EMBL/GenBank/DDBJ whole genome shotgun (WGS) entry which is preliminary data.</text>
</comment>
<evidence type="ECO:0000313" key="2">
    <source>
        <dbReference type="Proteomes" id="UP000176992"/>
    </source>
</evidence>
<reference evidence="1 2" key="1">
    <citation type="journal article" date="2016" name="Nat. Commun.">
        <title>Thousands of microbial genomes shed light on interconnected biogeochemical processes in an aquifer system.</title>
        <authorList>
            <person name="Anantharaman K."/>
            <person name="Brown C.T."/>
            <person name="Hug L.A."/>
            <person name="Sharon I."/>
            <person name="Castelle C.J."/>
            <person name="Probst A.J."/>
            <person name="Thomas B.C."/>
            <person name="Singh A."/>
            <person name="Wilkins M.J."/>
            <person name="Karaoz U."/>
            <person name="Brodie E.L."/>
            <person name="Williams K.H."/>
            <person name="Hubbard S.S."/>
            <person name="Banfield J.F."/>
        </authorList>
    </citation>
    <scope>NUCLEOTIDE SEQUENCE [LARGE SCALE GENOMIC DNA]</scope>
</reference>
<accession>A0A1F5YAD1</accession>
<dbReference type="PANTHER" id="PTHR42685:SF22">
    <property type="entry name" value="CONDITIONED MEDIUM FACTOR RECEPTOR 1"/>
    <property type="match status" value="1"/>
</dbReference>
<dbReference type="AlphaFoldDB" id="A0A1F5YAD1"/>
<dbReference type="InterPro" id="IPR050407">
    <property type="entry name" value="Geranylgeranyl_reductase"/>
</dbReference>
<dbReference type="EMBL" id="MFIV01000237">
    <property type="protein sequence ID" value="OGF97188.1"/>
    <property type="molecule type" value="Genomic_DNA"/>
</dbReference>
<dbReference type="InterPro" id="IPR036188">
    <property type="entry name" value="FAD/NAD-bd_sf"/>
</dbReference>
<dbReference type="SUPFAM" id="SSF51905">
    <property type="entry name" value="FAD/NAD(P)-binding domain"/>
    <property type="match status" value="1"/>
</dbReference>
<name>A0A1F5YAD1_9BACT</name>
<evidence type="ECO:0008006" key="3">
    <source>
        <dbReference type="Google" id="ProtNLM"/>
    </source>
</evidence>
<sequence length="459" mass="50809">MLSPGPESSPAALRVSVIGGGPSGTFFTYCLQEQCRKLNRPVEVTIFEPKTFEMGGAFHCNYCQGVISAGLLRAMENIGLVIPDQVIQAQIKSYHLIALGGELILPAPENQHIYTVFRGHGPVPQRAGSISFDQFLLDKALEGGARKQSVQVREVEIAPGDPNPVKLIDHLQRSYYSDFVVGAYGVNSKIGLQFEKLSFGYRPPATNSALQAEFRCSEADRLRLFGEEIKIFLLGLYPIRFAVITPKRGHLTVSLIGEKLKSGHLDDFMEHPLVRKHLAGDLQLSAMRCSCAPLIPITDGGELAGEHCLIIGDAAVSRYYKNGIESALSSAELAAEVLSRHGAAPAALLRRCYTERLKARFRLDNYMGRLLFRMHDQINRLPTLSRAQLAIARGDFGLTGHSSRSLRWILWNMFTGDTSYRKIFLRSLDPVLLCGIVFSTLKTYLSGKLRKLFSAEQAR</sequence>
<gene>
    <name evidence="1" type="ORF">A2Z86_07580</name>
</gene>
<dbReference type="Proteomes" id="UP000176992">
    <property type="component" value="Unassembled WGS sequence"/>
</dbReference>
<organism evidence="1 2">
    <name type="scientific">Candidatus Glassbacteria bacterium GWA2_58_10</name>
    <dbReference type="NCBI Taxonomy" id="1817865"/>
    <lineage>
        <taxon>Bacteria</taxon>
        <taxon>Candidatus Glassiibacteriota</taxon>
    </lineage>
</organism>
<evidence type="ECO:0000313" key="1">
    <source>
        <dbReference type="EMBL" id="OGF97188.1"/>
    </source>
</evidence>
<dbReference type="Gene3D" id="3.50.50.60">
    <property type="entry name" value="FAD/NAD(P)-binding domain"/>
    <property type="match status" value="1"/>
</dbReference>
<protein>
    <recommendedName>
        <fullName evidence="3">FAD-binding domain-containing protein</fullName>
    </recommendedName>
</protein>